<reference evidence="5" key="1">
    <citation type="submission" date="2025-08" db="UniProtKB">
        <authorList>
            <consortium name="Ensembl"/>
        </authorList>
    </citation>
    <scope>IDENTIFICATION</scope>
</reference>
<dbReference type="PANTHER" id="PTHR47678:SF1">
    <property type="entry name" value="TETRATRICOPEPTIDE REPEAT PROTEIN 31"/>
    <property type="match status" value="1"/>
</dbReference>
<feature type="compositionally biased region" description="Low complexity" evidence="3">
    <location>
        <begin position="100"/>
        <end position="111"/>
    </location>
</feature>
<dbReference type="GO" id="GO:0003723">
    <property type="term" value="F:RNA binding"/>
    <property type="evidence" value="ECO:0007669"/>
    <property type="project" value="UniProtKB-UniRule"/>
</dbReference>
<dbReference type="PROSITE" id="PS50005">
    <property type="entry name" value="TPR"/>
    <property type="match status" value="1"/>
</dbReference>
<protein>
    <recommendedName>
        <fullName evidence="4">RRM domain-containing protein</fullName>
    </recommendedName>
</protein>
<evidence type="ECO:0000256" key="3">
    <source>
        <dbReference type="SAM" id="MobiDB-lite"/>
    </source>
</evidence>
<dbReference type="Pfam" id="PF00076">
    <property type="entry name" value="RRM_1"/>
    <property type="match status" value="1"/>
</dbReference>
<organism evidence="5 6">
    <name type="scientific">Falco tinnunculus</name>
    <name type="common">Common kestrel</name>
    <dbReference type="NCBI Taxonomy" id="100819"/>
    <lineage>
        <taxon>Eukaryota</taxon>
        <taxon>Metazoa</taxon>
        <taxon>Chordata</taxon>
        <taxon>Craniata</taxon>
        <taxon>Vertebrata</taxon>
        <taxon>Euteleostomi</taxon>
        <taxon>Archelosauria</taxon>
        <taxon>Archosauria</taxon>
        <taxon>Dinosauria</taxon>
        <taxon>Saurischia</taxon>
        <taxon>Theropoda</taxon>
        <taxon>Coelurosauria</taxon>
        <taxon>Aves</taxon>
        <taxon>Neognathae</taxon>
        <taxon>Neoaves</taxon>
        <taxon>Telluraves</taxon>
        <taxon>Australaves</taxon>
        <taxon>Falconiformes</taxon>
        <taxon>Falconidae</taxon>
        <taxon>Falco</taxon>
    </lineage>
</organism>
<dbReference type="Gene3D" id="3.30.70.330">
    <property type="match status" value="1"/>
</dbReference>
<feature type="compositionally biased region" description="Basic and acidic residues" evidence="3">
    <location>
        <begin position="18"/>
        <end position="33"/>
    </location>
</feature>
<keyword evidence="1" id="KW-0694">RNA-binding</keyword>
<evidence type="ECO:0000313" key="6">
    <source>
        <dbReference type="Proteomes" id="UP000694562"/>
    </source>
</evidence>
<feature type="compositionally biased region" description="Basic residues" evidence="3">
    <location>
        <begin position="34"/>
        <end position="50"/>
    </location>
</feature>
<dbReference type="InterPro" id="IPR035979">
    <property type="entry name" value="RBD_domain_sf"/>
</dbReference>
<dbReference type="SUPFAM" id="SSF48452">
    <property type="entry name" value="TPR-like"/>
    <property type="match status" value="1"/>
</dbReference>
<feature type="compositionally biased region" description="Low complexity" evidence="3">
    <location>
        <begin position="68"/>
        <end position="80"/>
    </location>
</feature>
<keyword evidence="2" id="KW-0802">TPR repeat</keyword>
<accession>A0A8C4UL65</accession>
<dbReference type="InterPro" id="IPR012677">
    <property type="entry name" value="Nucleotide-bd_a/b_plait_sf"/>
</dbReference>
<dbReference type="Ensembl" id="ENSFTIT00000015358.1">
    <property type="protein sequence ID" value="ENSFTIP00000014737.1"/>
    <property type="gene ID" value="ENSFTIG00000009794.1"/>
</dbReference>
<reference evidence="5" key="2">
    <citation type="submission" date="2025-09" db="UniProtKB">
        <authorList>
            <consortium name="Ensembl"/>
        </authorList>
    </citation>
    <scope>IDENTIFICATION</scope>
</reference>
<dbReference type="OrthoDB" id="2423701at2759"/>
<feature type="compositionally biased region" description="Basic and acidic residues" evidence="3">
    <location>
        <begin position="51"/>
        <end position="67"/>
    </location>
</feature>
<evidence type="ECO:0000256" key="2">
    <source>
        <dbReference type="PROSITE-ProRule" id="PRU00339"/>
    </source>
</evidence>
<evidence type="ECO:0000256" key="1">
    <source>
        <dbReference type="PROSITE-ProRule" id="PRU00176"/>
    </source>
</evidence>
<feature type="repeat" description="TPR" evidence="2">
    <location>
        <begin position="196"/>
        <end position="229"/>
    </location>
</feature>
<keyword evidence="6" id="KW-1185">Reference proteome</keyword>
<feature type="region of interest" description="Disordered" evidence="3">
    <location>
        <begin position="482"/>
        <end position="511"/>
    </location>
</feature>
<feature type="region of interest" description="Disordered" evidence="3">
    <location>
        <begin position="146"/>
        <end position="187"/>
    </location>
</feature>
<sequence>MKMHRLPAPWGHQVTAEEAEKNAQELVAEEERMKRKAEKKKLKKKKQKDRKKQEKLGQELKSEREAESSTSSLSSAAGAEYPQKTNAEEGKARPSPSPSPHLGGSAASSGEEAGGQGARAEEMEDELDLSCTFVFKARQKAGMKLPVPGKEKQARTVDAEPGRRALGKARKPSLSSLPAPRAPKPAPLDVSMVEQSLILAGRGNEAAQKGQYTEAVQAFTEAVKLNPMEHRLFGNRSYCYEKLRCYEEALRDALVSLRLQPGWPKGYFRKGKALRGLERYAEAACTFKELLRLDSANTDAAAQLEACQALLRQNSPHGRSSPGGPPVSPSLLKAGELLLPSSGKWVNRSCQDTDTSGFMTVVSSRSQTKGQGQAAASSELTLPPTHPARDCYPLWVGNITSRISERVLHSFFSRFGEIRFIRMLPERRCAFINYTEKVAAEAAYAAMQVSLGWAPSPCGPLAGMALPAVPPLSSLPPPRMSRWREAGSHCSSSTPPTPPRPRGGNQARWVPSPGGFGSWGGSLAYSREARSSTRLCALPQPAPRTGAVAAFCWAGGLEGARSRAPHSPQRRWLWGPSWVLPMPPHLCLFPRQAAGVSPSCCLCAGVCGWGAPPGPSQGCPGLGGHAATPTPPQPCRGPRACLPGDMVSCWRLQAVGAHPTARGRAVPGAAVPRLLQGFLPNLGFVIKLRTSGGSGLSFP</sequence>
<name>A0A8C4UL65_FALTI</name>
<dbReference type="PROSITE" id="PS50102">
    <property type="entry name" value="RRM"/>
    <property type="match status" value="1"/>
</dbReference>
<dbReference type="InterPro" id="IPR019734">
    <property type="entry name" value="TPR_rpt"/>
</dbReference>
<dbReference type="SMART" id="SM00028">
    <property type="entry name" value="TPR"/>
    <property type="match status" value="3"/>
</dbReference>
<dbReference type="Pfam" id="PF13432">
    <property type="entry name" value="TPR_16"/>
    <property type="match status" value="1"/>
</dbReference>
<dbReference type="InterPro" id="IPR011990">
    <property type="entry name" value="TPR-like_helical_dom_sf"/>
</dbReference>
<proteinExistence type="predicted"/>
<dbReference type="Proteomes" id="UP000694562">
    <property type="component" value="Unplaced"/>
</dbReference>
<dbReference type="InterPro" id="IPR000504">
    <property type="entry name" value="RRM_dom"/>
</dbReference>
<feature type="region of interest" description="Disordered" evidence="3">
    <location>
        <begin position="1"/>
        <end position="125"/>
    </location>
</feature>
<feature type="domain" description="RRM" evidence="4">
    <location>
        <begin position="392"/>
        <end position="456"/>
    </location>
</feature>
<dbReference type="Gene3D" id="1.25.40.10">
    <property type="entry name" value="Tetratricopeptide repeat domain"/>
    <property type="match status" value="1"/>
</dbReference>
<evidence type="ECO:0000313" key="5">
    <source>
        <dbReference type="Ensembl" id="ENSFTIP00000014737.1"/>
    </source>
</evidence>
<dbReference type="PANTHER" id="PTHR47678">
    <property type="entry name" value="TETRATRICOPEPTIDE REPEAT PROTEIN 31"/>
    <property type="match status" value="1"/>
</dbReference>
<dbReference type="AlphaFoldDB" id="A0A8C4UL65"/>
<dbReference type="SUPFAM" id="SSF54928">
    <property type="entry name" value="RNA-binding domain, RBD"/>
    <property type="match status" value="1"/>
</dbReference>
<dbReference type="SMART" id="SM00360">
    <property type="entry name" value="RRM"/>
    <property type="match status" value="1"/>
</dbReference>
<evidence type="ECO:0000259" key="4">
    <source>
        <dbReference type="PROSITE" id="PS50102"/>
    </source>
</evidence>
<feature type="compositionally biased region" description="Basic and acidic residues" evidence="3">
    <location>
        <begin position="149"/>
        <end position="163"/>
    </location>
</feature>